<dbReference type="Gene3D" id="3.40.50.300">
    <property type="entry name" value="P-loop containing nucleotide triphosphate hydrolases"/>
    <property type="match status" value="1"/>
</dbReference>
<dbReference type="Pfam" id="PF00656">
    <property type="entry name" value="Peptidase_C14"/>
    <property type="match status" value="1"/>
</dbReference>
<dbReference type="InterPro" id="IPR011600">
    <property type="entry name" value="Pept_C14_caspase"/>
</dbReference>
<evidence type="ECO:0000313" key="2">
    <source>
        <dbReference type="EMBL" id="GAA0505899.1"/>
    </source>
</evidence>
<sequence length="367" mass="40745">MGRRIALLVATSMYADPWFRALRAPANEVQELRQVLQEQGRFEVMDVLVNESKSQIERKIDDLFRECEPDDLALLYFSCHGIRTDEGRLLFAAVNTELARPDSTAVAASLSKTADLARRIAVAWPWPPAPKPSVLPQKVPYAEADGQSPNIVLGPVRRSERWAELDLARTGHVLCLGEPGSGKTALLRVVLYEIMRLHPFGDAVVVLVDPKRSMIGEAGAENLHYLAIPHEFEAVAEEVAAELRRRMRGRGTTAQGRFAGRRIFFLINDYEMAHGSRHLFDVLEPFVAQDIGFHLVVTRNSINSRHALEQDLLRGMLAAGCASLVLSGEERDGELLSGVRSVPRPPGRGVLLRPGEEEVVVQIAWAR</sequence>
<keyword evidence="3" id="KW-1185">Reference proteome</keyword>
<gene>
    <name evidence="2" type="ORF">GCM10009533_00740</name>
</gene>
<dbReference type="RefSeq" id="WP_011874973.1">
    <property type="nucleotide sequence ID" value="NZ_BAAAGS010000001.1"/>
</dbReference>
<evidence type="ECO:0000313" key="3">
    <source>
        <dbReference type="Proteomes" id="UP001500729"/>
    </source>
</evidence>
<protein>
    <recommendedName>
        <fullName evidence="1">Peptidase C14 caspase domain-containing protein</fullName>
    </recommendedName>
</protein>
<name>A0ABP3LSH2_SACER</name>
<dbReference type="Proteomes" id="UP001500729">
    <property type="component" value="Unassembled WGS sequence"/>
</dbReference>
<reference evidence="3" key="1">
    <citation type="journal article" date="2019" name="Int. J. Syst. Evol. Microbiol.">
        <title>The Global Catalogue of Microorganisms (GCM) 10K type strain sequencing project: providing services to taxonomists for standard genome sequencing and annotation.</title>
        <authorList>
            <consortium name="The Broad Institute Genomics Platform"/>
            <consortium name="The Broad Institute Genome Sequencing Center for Infectious Disease"/>
            <person name="Wu L."/>
            <person name="Ma J."/>
        </authorList>
    </citation>
    <scope>NUCLEOTIDE SEQUENCE [LARGE SCALE GENOMIC DNA]</scope>
    <source>
        <strain evidence="3">JCM 10303</strain>
    </source>
</reference>
<accession>A0ABP3LSH2</accession>
<feature type="domain" description="Peptidase C14 caspase" evidence="1">
    <location>
        <begin position="3"/>
        <end position="86"/>
    </location>
</feature>
<evidence type="ECO:0000259" key="1">
    <source>
        <dbReference type="Pfam" id="PF00656"/>
    </source>
</evidence>
<dbReference type="EMBL" id="BAAAGS010000001">
    <property type="protein sequence ID" value="GAA0505899.1"/>
    <property type="molecule type" value="Genomic_DNA"/>
</dbReference>
<dbReference type="InterPro" id="IPR027417">
    <property type="entry name" value="P-loop_NTPase"/>
</dbReference>
<organism evidence="2 3">
    <name type="scientific">Saccharopolyspora erythraea</name>
    <name type="common">Streptomyces erythraeus</name>
    <dbReference type="NCBI Taxonomy" id="1836"/>
    <lineage>
        <taxon>Bacteria</taxon>
        <taxon>Bacillati</taxon>
        <taxon>Actinomycetota</taxon>
        <taxon>Actinomycetes</taxon>
        <taxon>Pseudonocardiales</taxon>
        <taxon>Pseudonocardiaceae</taxon>
        <taxon>Saccharopolyspora</taxon>
    </lineage>
</organism>
<dbReference type="SUPFAM" id="SSF52540">
    <property type="entry name" value="P-loop containing nucleoside triphosphate hydrolases"/>
    <property type="match status" value="1"/>
</dbReference>
<dbReference type="InterPro" id="IPR029030">
    <property type="entry name" value="Caspase-like_dom_sf"/>
</dbReference>
<proteinExistence type="predicted"/>
<dbReference type="Gene3D" id="3.40.50.1460">
    <property type="match status" value="1"/>
</dbReference>
<dbReference type="SUPFAM" id="SSF52129">
    <property type="entry name" value="Caspase-like"/>
    <property type="match status" value="1"/>
</dbReference>
<comment type="caution">
    <text evidence="2">The sequence shown here is derived from an EMBL/GenBank/DDBJ whole genome shotgun (WGS) entry which is preliminary data.</text>
</comment>